<dbReference type="KEGG" id="dpp:DICPUDRAFT_23830"/>
<organism evidence="1 2">
    <name type="scientific">Dictyostelium purpureum</name>
    <name type="common">Slime mold</name>
    <dbReference type="NCBI Taxonomy" id="5786"/>
    <lineage>
        <taxon>Eukaryota</taxon>
        <taxon>Amoebozoa</taxon>
        <taxon>Evosea</taxon>
        <taxon>Eumycetozoa</taxon>
        <taxon>Dictyostelia</taxon>
        <taxon>Dictyosteliales</taxon>
        <taxon>Dictyosteliaceae</taxon>
        <taxon>Dictyostelium</taxon>
    </lineage>
</organism>
<sequence length="76" mass="9555">NFEILFYKVFHNKYLFNYIIKQIQITEWIEYEDTDQINLDNRKRFKDIVSLKWMIKNKQYQLLKCKLYANELIDID</sequence>
<proteinExistence type="predicted"/>
<dbReference type="EMBL" id="GL870942">
    <property type="protein sequence ID" value="EGC40425.1"/>
    <property type="molecule type" value="Genomic_DNA"/>
</dbReference>
<dbReference type="GeneID" id="10503400"/>
<feature type="non-terminal residue" evidence="1">
    <location>
        <position position="1"/>
    </location>
</feature>
<evidence type="ECO:0000313" key="2">
    <source>
        <dbReference type="Proteomes" id="UP000001064"/>
    </source>
</evidence>
<gene>
    <name evidence="1" type="ORF">DICPUDRAFT_23830</name>
</gene>
<dbReference type="FunCoup" id="F0Z6D7">
    <property type="interactions" value="936"/>
</dbReference>
<dbReference type="InParanoid" id="F0Z6D7"/>
<accession>F0Z6D7</accession>
<dbReference type="VEuPathDB" id="AmoebaDB:DICPUDRAFT_23830"/>
<dbReference type="OrthoDB" id="24283at2759"/>
<keyword evidence="2" id="KW-1185">Reference proteome</keyword>
<dbReference type="RefSeq" id="XP_003282972.1">
    <property type="nucleotide sequence ID" value="XM_003282924.1"/>
</dbReference>
<name>F0Z6D7_DICPU</name>
<dbReference type="Proteomes" id="UP000001064">
    <property type="component" value="Unassembled WGS sequence"/>
</dbReference>
<protein>
    <submittedName>
        <fullName evidence="1">Uncharacterized protein</fullName>
    </submittedName>
</protein>
<dbReference type="PANTHER" id="PTHR32457">
    <property type="entry name" value="F-BOX DOMAIN-CONTAINING PROTEIN-RELATED"/>
    <property type="match status" value="1"/>
</dbReference>
<feature type="non-terminal residue" evidence="1">
    <location>
        <position position="76"/>
    </location>
</feature>
<evidence type="ECO:0000313" key="1">
    <source>
        <dbReference type="EMBL" id="EGC40425.1"/>
    </source>
</evidence>
<dbReference type="AlphaFoldDB" id="F0Z6D7"/>
<reference evidence="2" key="1">
    <citation type="journal article" date="2011" name="Genome Biol.">
        <title>Comparative genomics of the social amoebae Dictyostelium discoideum and Dictyostelium purpureum.</title>
        <authorList>
            <consortium name="US DOE Joint Genome Institute (JGI-PGF)"/>
            <person name="Sucgang R."/>
            <person name="Kuo A."/>
            <person name="Tian X."/>
            <person name="Salerno W."/>
            <person name="Parikh A."/>
            <person name="Feasley C.L."/>
            <person name="Dalin E."/>
            <person name="Tu H."/>
            <person name="Huang E."/>
            <person name="Barry K."/>
            <person name="Lindquist E."/>
            <person name="Shapiro H."/>
            <person name="Bruce D."/>
            <person name="Schmutz J."/>
            <person name="Salamov A."/>
            <person name="Fey P."/>
            <person name="Gaudet P."/>
            <person name="Anjard C."/>
            <person name="Babu M.M."/>
            <person name="Basu S."/>
            <person name="Bushmanova Y."/>
            <person name="van der Wel H."/>
            <person name="Katoh-Kurasawa M."/>
            <person name="Dinh C."/>
            <person name="Coutinho P.M."/>
            <person name="Saito T."/>
            <person name="Elias M."/>
            <person name="Schaap P."/>
            <person name="Kay R.R."/>
            <person name="Henrissat B."/>
            <person name="Eichinger L."/>
            <person name="Rivero F."/>
            <person name="Putnam N.H."/>
            <person name="West C.M."/>
            <person name="Loomis W.F."/>
            <person name="Chisholm R.L."/>
            <person name="Shaulsky G."/>
            <person name="Strassmann J.E."/>
            <person name="Queller D.C."/>
            <person name="Kuspa A."/>
            <person name="Grigoriev I.V."/>
        </authorList>
    </citation>
    <scope>NUCLEOTIDE SEQUENCE [LARGE SCALE GENOMIC DNA]</scope>
    <source>
        <strain evidence="2">QSDP1</strain>
    </source>
</reference>
<dbReference type="PANTHER" id="PTHR32457:SF62">
    <property type="entry name" value="F-BOX DOMAIN-CONTAINING PROTEIN-RELATED"/>
    <property type="match status" value="1"/>
</dbReference>